<name>A0A814U9B4_9BILA</name>
<sequence length="957" mass="111775">MDISKSDVEFLLDLFKHIPPSHVALFLRLIRLYPMNIVNDSMKREQNILAIINETISTDYKANIWPKIMSINRIPELVEQVLLSNEDERLVAAIAKLQLRFEFQPHRFIIHQLVPAGTTCFICHNRLGEPKFDELSNIITRENIYSCVMYKKECCDLIYKYGHVRNRRTRERFVTPDVIFNQKFLHLFDHVVYECQLLVAFTNLFHEAATSFQSYSNATNSKIDQNRNSNSESVVWNKLNPKFFSVVCSYHLIVSFIILCSFRLQTWTWFEICRYLFFMTDLTMIQIPDIIQRLSHDLYYEVNTIFFYELFVKFWSHHNQAQSCQCQPKDQCMLNFVFDTHMKAHRLVCAHTGSCDESIVELGAVAVGCPRMPLRSSSVLLKNMTSTEQEKCKQYCELHYKYGLELNIPQNLNIEKALELDQLAEEFDDNDICTVHRDNDDTKHKRRTAGFMAVVSNCNVIIGWGESVRSEGMRRWIYQLLKILYLGGKLPPAAAYDSACTFIAYLRNQYGVSIQSSSYADELMHKKYCIDRFHRRNHVRPECKTILSCEYEQNKPYFDNQNTQVCEQLFSHFTKIKSTLRSITWPYSNIFYCIIFHLRNCFHTKIYPDNLHLAKKSNIQPPINTLYPWTQVMETFIQPSFHDRQPNAFTSSPDIRSILHLHDRIPFTKLTEPRPDNHVDNEFNLKLPNSKQMNLIEPPRADHIVNQLGSESKSSIHVNIYFQPCLTQTKLFFHSMNLSEPPLARPIENEPDIESKNTNQINLAEPPRAHRILNELGLGWKKSNQINFPEPPPARRIENELAFEWGKSNQIEPSRAHRIENEPRLESKNSNQLNLPEPPLADRIEYQLGLQSKNSNQIYLTEPPRAHRIQNELCVESKKLNQIHLAEAPCAGRFEYELGFESNHSIQINPAELRHDVHVCDQSFSELHYRNHKLANYTNGKKNSAHVHELFTSSNSA</sequence>
<reference evidence="2" key="1">
    <citation type="submission" date="2021-02" db="EMBL/GenBank/DDBJ databases">
        <authorList>
            <person name="Nowell W R."/>
        </authorList>
    </citation>
    <scope>NUCLEOTIDE SEQUENCE</scope>
</reference>
<proteinExistence type="predicted"/>
<dbReference type="AlphaFoldDB" id="A0A814U9B4"/>
<evidence type="ECO:0000313" key="3">
    <source>
        <dbReference type="Proteomes" id="UP000663855"/>
    </source>
</evidence>
<dbReference type="Proteomes" id="UP000663855">
    <property type="component" value="Unassembled WGS sequence"/>
</dbReference>
<organism evidence="2 3">
    <name type="scientific">Rotaria magnacalcarata</name>
    <dbReference type="NCBI Taxonomy" id="392030"/>
    <lineage>
        <taxon>Eukaryota</taxon>
        <taxon>Metazoa</taxon>
        <taxon>Spiralia</taxon>
        <taxon>Gnathifera</taxon>
        <taxon>Rotifera</taxon>
        <taxon>Eurotatoria</taxon>
        <taxon>Bdelloidea</taxon>
        <taxon>Philodinida</taxon>
        <taxon>Philodinidae</taxon>
        <taxon>Rotaria</taxon>
    </lineage>
</organism>
<evidence type="ECO:0000256" key="1">
    <source>
        <dbReference type="SAM" id="MobiDB-lite"/>
    </source>
</evidence>
<feature type="region of interest" description="Disordered" evidence="1">
    <location>
        <begin position="812"/>
        <end position="836"/>
    </location>
</feature>
<comment type="caution">
    <text evidence="2">The sequence shown here is derived from an EMBL/GenBank/DDBJ whole genome shotgun (WGS) entry which is preliminary data.</text>
</comment>
<evidence type="ECO:0000313" key="2">
    <source>
        <dbReference type="EMBL" id="CAF1170863.1"/>
    </source>
</evidence>
<gene>
    <name evidence="2" type="ORF">CJN711_LOCUS10497</name>
</gene>
<dbReference type="EMBL" id="CAJNOV010004326">
    <property type="protein sequence ID" value="CAF1170863.1"/>
    <property type="molecule type" value="Genomic_DNA"/>
</dbReference>
<protein>
    <submittedName>
        <fullName evidence="2">Uncharacterized protein</fullName>
    </submittedName>
</protein>
<feature type="compositionally biased region" description="Basic and acidic residues" evidence="1">
    <location>
        <begin position="814"/>
        <end position="827"/>
    </location>
</feature>
<accession>A0A814U9B4</accession>